<protein>
    <submittedName>
        <fullName evidence="1">Uncharacterized protein</fullName>
    </submittedName>
</protein>
<accession>A0A4Z2GRA5</accession>
<keyword evidence="2" id="KW-1185">Reference proteome</keyword>
<dbReference type="EMBL" id="SRLO01000460">
    <property type="protein sequence ID" value="TNN55303.1"/>
    <property type="molecule type" value="Genomic_DNA"/>
</dbReference>
<name>A0A4Z2GRA5_9TELE</name>
<comment type="caution">
    <text evidence="1">The sequence shown here is derived from an EMBL/GenBank/DDBJ whole genome shotgun (WGS) entry which is preliminary data.</text>
</comment>
<sequence>MSEGIEAMRSSILSSRNLYQEAQLWKQAGPDWRLDCDDPLCHWLVSLQVGVAKGHQESGNT</sequence>
<evidence type="ECO:0000313" key="1">
    <source>
        <dbReference type="EMBL" id="TNN55303.1"/>
    </source>
</evidence>
<organism evidence="1 2">
    <name type="scientific">Liparis tanakae</name>
    <name type="common">Tanaka's snailfish</name>
    <dbReference type="NCBI Taxonomy" id="230148"/>
    <lineage>
        <taxon>Eukaryota</taxon>
        <taxon>Metazoa</taxon>
        <taxon>Chordata</taxon>
        <taxon>Craniata</taxon>
        <taxon>Vertebrata</taxon>
        <taxon>Euteleostomi</taxon>
        <taxon>Actinopterygii</taxon>
        <taxon>Neopterygii</taxon>
        <taxon>Teleostei</taxon>
        <taxon>Neoteleostei</taxon>
        <taxon>Acanthomorphata</taxon>
        <taxon>Eupercaria</taxon>
        <taxon>Perciformes</taxon>
        <taxon>Cottioidei</taxon>
        <taxon>Cottales</taxon>
        <taxon>Liparidae</taxon>
        <taxon>Liparis</taxon>
    </lineage>
</organism>
<reference evidence="1 2" key="1">
    <citation type="submission" date="2019-03" db="EMBL/GenBank/DDBJ databases">
        <title>First draft genome of Liparis tanakae, snailfish: a comprehensive survey of snailfish specific genes.</title>
        <authorList>
            <person name="Kim W."/>
            <person name="Song I."/>
            <person name="Jeong J.-H."/>
            <person name="Kim D."/>
            <person name="Kim S."/>
            <person name="Ryu S."/>
            <person name="Song J.Y."/>
            <person name="Lee S.K."/>
        </authorList>
    </citation>
    <scope>NUCLEOTIDE SEQUENCE [LARGE SCALE GENOMIC DNA]</scope>
    <source>
        <tissue evidence="1">Muscle</tissue>
    </source>
</reference>
<evidence type="ECO:0000313" key="2">
    <source>
        <dbReference type="Proteomes" id="UP000314294"/>
    </source>
</evidence>
<proteinExistence type="predicted"/>
<dbReference type="Proteomes" id="UP000314294">
    <property type="component" value="Unassembled WGS sequence"/>
</dbReference>
<dbReference type="AlphaFoldDB" id="A0A4Z2GRA5"/>
<gene>
    <name evidence="1" type="ORF">EYF80_034493</name>
</gene>